<name>A0A4R9JWQ9_9LEPT</name>
<dbReference type="RefSeq" id="WP_135624585.1">
    <property type="nucleotide sequence ID" value="NZ_RQGD01000035.1"/>
</dbReference>
<dbReference type="EMBL" id="RQGD01000035">
    <property type="protein sequence ID" value="TGL57464.1"/>
    <property type="molecule type" value="Genomic_DNA"/>
</dbReference>
<keyword evidence="2" id="KW-1185">Reference proteome</keyword>
<dbReference type="AlphaFoldDB" id="A0A4R9JWQ9"/>
<sequence>MSKSYTGERIPGTVNYHVFVTEAKNRREILVDHRLNMQALVTDLHLNHRDELAYKISLAILIDFTGNIPLAESCFRDFKNNMERLFSEDQWLLHSNRIDAFLRHEEGTEEEVVDYSFFDPIPERS</sequence>
<dbReference type="Proteomes" id="UP000297693">
    <property type="component" value="Unassembled WGS sequence"/>
</dbReference>
<dbReference type="NCBIfam" id="NF047562">
    <property type="entry name" value="LIC_14007_fam"/>
    <property type="match status" value="1"/>
</dbReference>
<accession>A0A4R9JWQ9</accession>
<protein>
    <submittedName>
        <fullName evidence="1">Uncharacterized protein</fullName>
    </submittedName>
</protein>
<evidence type="ECO:0000313" key="1">
    <source>
        <dbReference type="EMBL" id="TGL57464.1"/>
    </source>
</evidence>
<proteinExistence type="predicted"/>
<gene>
    <name evidence="1" type="ORF">EHQ58_14380</name>
</gene>
<organism evidence="1 2">
    <name type="scientific">Leptospira ognonensis</name>
    <dbReference type="NCBI Taxonomy" id="2484945"/>
    <lineage>
        <taxon>Bacteria</taxon>
        <taxon>Pseudomonadati</taxon>
        <taxon>Spirochaetota</taxon>
        <taxon>Spirochaetia</taxon>
        <taxon>Leptospirales</taxon>
        <taxon>Leptospiraceae</taxon>
        <taxon>Leptospira</taxon>
    </lineage>
</organism>
<dbReference type="OrthoDB" id="330284at2"/>
<reference evidence="1" key="1">
    <citation type="journal article" date="2019" name="PLoS Negl. Trop. Dis.">
        <title>Revisiting the worldwide diversity of Leptospira species in the environment.</title>
        <authorList>
            <person name="Vincent A.T."/>
            <person name="Schiettekatte O."/>
            <person name="Bourhy P."/>
            <person name="Veyrier F.J."/>
            <person name="Picardeau M."/>
        </authorList>
    </citation>
    <scope>NUCLEOTIDE SEQUENCE [LARGE SCALE GENOMIC DNA]</scope>
    <source>
        <strain evidence="1">201702476</strain>
    </source>
</reference>
<comment type="caution">
    <text evidence="1">The sequence shown here is derived from an EMBL/GenBank/DDBJ whole genome shotgun (WGS) entry which is preliminary data.</text>
</comment>
<evidence type="ECO:0000313" key="2">
    <source>
        <dbReference type="Proteomes" id="UP000297693"/>
    </source>
</evidence>